<evidence type="ECO:0000313" key="9">
    <source>
        <dbReference type="EMBL" id="QKJ87385.1"/>
    </source>
</evidence>
<dbReference type="GO" id="GO:0005886">
    <property type="term" value="C:plasma membrane"/>
    <property type="evidence" value="ECO:0007669"/>
    <property type="project" value="UniProtKB-SubCell"/>
</dbReference>
<dbReference type="Pfam" id="PF01757">
    <property type="entry name" value="Acyl_transf_3"/>
    <property type="match status" value="1"/>
</dbReference>
<evidence type="ECO:0000256" key="7">
    <source>
        <dbReference type="SAM" id="Phobius"/>
    </source>
</evidence>
<evidence type="ECO:0000259" key="8">
    <source>
        <dbReference type="Pfam" id="PF01757"/>
    </source>
</evidence>
<dbReference type="KEGG" id="pmak:PMPD1_2442"/>
<sequence>MDSVIYTFHMPLFFFLSGLFFIQSIERRGKPGFLLNKVSTLIYPYVIWSLLQGGIEVLLSHYTNSKTEIGEVLSLLSQPRAQFWFLYALFMVFFVVALCYQKAIFNKYLPMLLVITLALNLYNDRLTDLLQVGYVAKYTFFFMLGIGFQRIDNYLNRFINGAMLCGISILFIGLQYLFHSVHGKTYMVAGIENVILATMSIMFIICLSAYLATLNITLLQRLGELSMMIYLMHILAGSGMRIFLSKILHSSDWWLHLSLGVSAGILIPTIAAVFLTHRRFNLLFSWPHRQLSERGSK</sequence>
<feature type="transmembrane region" description="Helical" evidence="7">
    <location>
        <begin position="82"/>
        <end position="100"/>
    </location>
</feature>
<dbReference type="PANTHER" id="PTHR40074:SF2">
    <property type="entry name" value="O-ACETYLTRANSFERASE WECH"/>
    <property type="match status" value="1"/>
</dbReference>
<feature type="transmembrane region" description="Helical" evidence="7">
    <location>
        <begin position="253"/>
        <end position="275"/>
    </location>
</feature>
<gene>
    <name evidence="9" type="ORF">PMPD1_2442</name>
</gene>
<dbReference type="GO" id="GO:0016413">
    <property type="term" value="F:O-acetyltransferase activity"/>
    <property type="evidence" value="ECO:0007669"/>
    <property type="project" value="TreeGrafter"/>
</dbReference>
<keyword evidence="9" id="KW-0012">Acyltransferase</keyword>
<organism evidence="9 10">
    <name type="scientific">Paramixta manurensis</name>
    <dbReference type="NCBI Taxonomy" id="2740817"/>
    <lineage>
        <taxon>Bacteria</taxon>
        <taxon>Pseudomonadati</taxon>
        <taxon>Pseudomonadota</taxon>
        <taxon>Gammaproteobacteria</taxon>
        <taxon>Enterobacterales</taxon>
        <taxon>Erwiniaceae</taxon>
        <taxon>Paramixta</taxon>
    </lineage>
</organism>
<keyword evidence="6 7" id="KW-0472">Membrane</keyword>
<comment type="subcellular location">
    <subcellularLocation>
        <location evidence="1">Cell membrane</location>
        <topology evidence="1">Multi-pass membrane protein</topology>
    </subcellularLocation>
</comment>
<name>A0A6M8U9L3_9GAMM</name>
<evidence type="ECO:0000256" key="1">
    <source>
        <dbReference type="ARBA" id="ARBA00004651"/>
    </source>
</evidence>
<evidence type="ECO:0000313" key="10">
    <source>
        <dbReference type="Proteomes" id="UP000505325"/>
    </source>
</evidence>
<feature type="transmembrane region" description="Helical" evidence="7">
    <location>
        <begin position="129"/>
        <end position="146"/>
    </location>
</feature>
<comment type="similarity">
    <text evidence="2">Belongs to the acyltransferase 3 family.</text>
</comment>
<evidence type="ECO:0000256" key="5">
    <source>
        <dbReference type="ARBA" id="ARBA00022989"/>
    </source>
</evidence>
<accession>A0A6M8U9L3</accession>
<dbReference type="Proteomes" id="UP000505325">
    <property type="component" value="Chromosome"/>
</dbReference>
<evidence type="ECO:0000256" key="2">
    <source>
        <dbReference type="ARBA" id="ARBA00007400"/>
    </source>
</evidence>
<feature type="transmembrane region" description="Helical" evidence="7">
    <location>
        <begin position="6"/>
        <end position="22"/>
    </location>
</feature>
<feature type="transmembrane region" description="Helical" evidence="7">
    <location>
        <begin position="194"/>
        <end position="216"/>
    </location>
</feature>
<dbReference type="PANTHER" id="PTHR40074">
    <property type="entry name" value="O-ACETYLTRANSFERASE WECH"/>
    <property type="match status" value="1"/>
</dbReference>
<dbReference type="InterPro" id="IPR002656">
    <property type="entry name" value="Acyl_transf_3_dom"/>
</dbReference>
<feature type="domain" description="Acyltransferase 3" evidence="8">
    <location>
        <begin position="4"/>
        <end position="272"/>
    </location>
</feature>
<keyword evidence="3" id="KW-1003">Cell membrane</keyword>
<evidence type="ECO:0000256" key="4">
    <source>
        <dbReference type="ARBA" id="ARBA00022692"/>
    </source>
</evidence>
<feature type="transmembrane region" description="Helical" evidence="7">
    <location>
        <begin position="158"/>
        <end position="178"/>
    </location>
</feature>
<keyword evidence="5 7" id="KW-1133">Transmembrane helix</keyword>
<dbReference type="AlphaFoldDB" id="A0A6M8U9L3"/>
<reference evidence="9 10" key="1">
    <citation type="submission" date="2020-06" db="EMBL/GenBank/DDBJ databases">
        <title>Genome sequence of Paramixta manurensis strain PD-1.</title>
        <authorList>
            <person name="Lee C.W."/>
            <person name="Kim J."/>
        </authorList>
    </citation>
    <scope>NUCLEOTIDE SEQUENCE [LARGE SCALE GENOMIC DNA]</scope>
    <source>
        <strain evidence="9 10">PD-1</strain>
    </source>
</reference>
<keyword evidence="4 7" id="KW-0812">Transmembrane</keyword>
<proteinExistence type="inferred from homology"/>
<dbReference type="EMBL" id="CP054212">
    <property type="protein sequence ID" value="QKJ87385.1"/>
    <property type="molecule type" value="Genomic_DNA"/>
</dbReference>
<keyword evidence="9" id="KW-0808">Transferase</keyword>
<evidence type="ECO:0000256" key="6">
    <source>
        <dbReference type="ARBA" id="ARBA00023136"/>
    </source>
</evidence>
<keyword evidence="10" id="KW-1185">Reference proteome</keyword>
<dbReference type="GO" id="GO:0009246">
    <property type="term" value="P:enterobacterial common antigen biosynthetic process"/>
    <property type="evidence" value="ECO:0007669"/>
    <property type="project" value="TreeGrafter"/>
</dbReference>
<evidence type="ECO:0000256" key="3">
    <source>
        <dbReference type="ARBA" id="ARBA00022475"/>
    </source>
</evidence>
<feature type="transmembrane region" description="Helical" evidence="7">
    <location>
        <begin position="42"/>
        <end position="62"/>
    </location>
</feature>
<protein>
    <submittedName>
        <fullName evidence="9">Acyltransferase</fullName>
    </submittedName>
</protein>
<feature type="transmembrane region" description="Helical" evidence="7">
    <location>
        <begin position="228"/>
        <end position="247"/>
    </location>
</feature>